<dbReference type="InterPro" id="IPR051293">
    <property type="entry name" value="MTUS1/CCDC69"/>
</dbReference>
<dbReference type="GO" id="GO:0005634">
    <property type="term" value="C:nucleus"/>
    <property type="evidence" value="ECO:0007669"/>
    <property type="project" value="TreeGrafter"/>
</dbReference>
<dbReference type="PANTHER" id="PTHR24200:SF11">
    <property type="entry name" value="TOUCAN, ISOFORM A"/>
    <property type="match status" value="1"/>
</dbReference>
<dbReference type="PANTHER" id="PTHR24200">
    <property type="entry name" value="TOUCAN, ISOFORM A"/>
    <property type="match status" value="1"/>
</dbReference>
<evidence type="ECO:0000256" key="2">
    <source>
        <dbReference type="SAM" id="Coils"/>
    </source>
</evidence>
<name>A0AAD9KS39_RIDPI</name>
<feature type="compositionally biased region" description="Low complexity" evidence="3">
    <location>
        <begin position="461"/>
        <end position="470"/>
    </location>
</feature>
<feature type="region of interest" description="Disordered" evidence="3">
    <location>
        <begin position="437"/>
        <end position="528"/>
    </location>
</feature>
<reference evidence="4" key="1">
    <citation type="journal article" date="2023" name="Mol. Biol. Evol.">
        <title>Third-Generation Sequencing Reveals the Adaptive Role of the Epigenome in Three Deep-Sea Polychaetes.</title>
        <authorList>
            <person name="Perez M."/>
            <person name="Aroh O."/>
            <person name="Sun Y."/>
            <person name="Lan Y."/>
            <person name="Juniper S.K."/>
            <person name="Young C.R."/>
            <person name="Angers B."/>
            <person name="Qian P.Y."/>
        </authorList>
    </citation>
    <scope>NUCLEOTIDE SEQUENCE</scope>
    <source>
        <strain evidence="4">R07B-5</strain>
    </source>
</reference>
<organism evidence="4 5">
    <name type="scientific">Ridgeia piscesae</name>
    <name type="common">Tubeworm</name>
    <dbReference type="NCBI Taxonomy" id="27915"/>
    <lineage>
        <taxon>Eukaryota</taxon>
        <taxon>Metazoa</taxon>
        <taxon>Spiralia</taxon>
        <taxon>Lophotrochozoa</taxon>
        <taxon>Annelida</taxon>
        <taxon>Polychaeta</taxon>
        <taxon>Sedentaria</taxon>
        <taxon>Canalipalpata</taxon>
        <taxon>Sabellida</taxon>
        <taxon>Siboglinidae</taxon>
        <taxon>Ridgeia</taxon>
    </lineage>
</organism>
<evidence type="ECO:0000313" key="4">
    <source>
        <dbReference type="EMBL" id="KAK2176315.1"/>
    </source>
</evidence>
<dbReference type="AlphaFoldDB" id="A0AAD9KS39"/>
<dbReference type="Proteomes" id="UP001209878">
    <property type="component" value="Unassembled WGS sequence"/>
</dbReference>
<dbReference type="GO" id="GO:0008017">
    <property type="term" value="F:microtubule binding"/>
    <property type="evidence" value="ECO:0007669"/>
    <property type="project" value="TreeGrafter"/>
</dbReference>
<evidence type="ECO:0000313" key="5">
    <source>
        <dbReference type="Proteomes" id="UP001209878"/>
    </source>
</evidence>
<accession>A0AAD9KS39</accession>
<feature type="compositionally biased region" description="Polar residues" evidence="3">
    <location>
        <begin position="437"/>
        <end position="449"/>
    </location>
</feature>
<feature type="coiled-coil region" evidence="2">
    <location>
        <begin position="157"/>
        <end position="192"/>
    </location>
</feature>
<evidence type="ECO:0000256" key="1">
    <source>
        <dbReference type="ARBA" id="ARBA00023054"/>
    </source>
</evidence>
<feature type="compositionally biased region" description="Polar residues" evidence="3">
    <location>
        <begin position="513"/>
        <end position="528"/>
    </location>
</feature>
<dbReference type="GO" id="GO:0005737">
    <property type="term" value="C:cytoplasm"/>
    <property type="evidence" value="ECO:0007669"/>
    <property type="project" value="TreeGrafter"/>
</dbReference>
<proteinExistence type="predicted"/>
<comment type="caution">
    <text evidence="4">The sequence shown here is derived from an EMBL/GenBank/DDBJ whole genome shotgun (WGS) entry which is preliminary data.</text>
</comment>
<keyword evidence="5" id="KW-1185">Reference proteome</keyword>
<evidence type="ECO:0000256" key="3">
    <source>
        <dbReference type="SAM" id="MobiDB-lite"/>
    </source>
</evidence>
<keyword evidence="1 2" id="KW-0175">Coiled coil</keyword>
<feature type="region of interest" description="Disordered" evidence="3">
    <location>
        <begin position="42"/>
        <end position="64"/>
    </location>
</feature>
<gene>
    <name evidence="4" type="ORF">NP493_671g01031</name>
</gene>
<sequence>MSLWSAIMPWKGGYRQLKANVGDTCDRFMHHYLLAPFTPAVDQKRSGSSSVTKPSAIAPMKRAHQPDLVTDSLSNSYAPPEVRHLEALCEARTRQLSHARVELQQSAVAVEALSVLVNYLCDNLNAFSCPRVTARLERSETQLAQVRQHTEQLIIQRDALINEIQCIKQQYADAEEQLFDKHQMALKALDEQLRSTHQGELEQVELCHRATEVTLREAGEQRLKEEQQRHQEQMSSCEQEHRQHIQRLTQEHTQTVTDLKNEHTIKLEEITARFQDIKCSLSEKVERLMTECDSLRHSQQVNLEHFEKQSDLKARHALERCQYMRDEIDSLKCVLELRGEEVQGLRLQKEKLQKQLEELPVAQEKILSLQQKVENLEAIINIRDSNEKQLAERHQMLLRRYDRESKANKRLSMNNDELTWRLSQSDILNPVNITRSYSCSEPSRDSLTSPAKRHSSPTQGAAHSPPSAASGVVRRKKRSSDVTLRRSGTYELLTQQLDDGLRMDTAGGGDSATKGSSDSRGSMRQTNV</sequence>
<protein>
    <submittedName>
        <fullName evidence="4">Uncharacterized protein</fullName>
    </submittedName>
</protein>
<feature type="coiled-coil region" evidence="2">
    <location>
        <begin position="335"/>
        <end position="379"/>
    </location>
</feature>
<dbReference type="EMBL" id="JAODUO010000670">
    <property type="protein sequence ID" value="KAK2176315.1"/>
    <property type="molecule type" value="Genomic_DNA"/>
</dbReference>